<dbReference type="EMBL" id="MVGT01001242">
    <property type="protein sequence ID" value="OVA13082.1"/>
    <property type="molecule type" value="Genomic_DNA"/>
</dbReference>
<dbReference type="AlphaFoldDB" id="A0A200QRN2"/>
<dbReference type="InParanoid" id="A0A200QRN2"/>
<dbReference type="PANTHER" id="PTHR32285:SF22">
    <property type="entry name" value="PROTEIN TRICHOME BIREFRINGENCE"/>
    <property type="match status" value="1"/>
</dbReference>
<accession>A0A200QRN2</accession>
<name>A0A200QRN2_MACCD</name>
<dbReference type="GO" id="GO:0005794">
    <property type="term" value="C:Golgi apparatus"/>
    <property type="evidence" value="ECO:0007669"/>
    <property type="project" value="TreeGrafter"/>
</dbReference>
<dbReference type="InterPro" id="IPR026057">
    <property type="entry name" value="TBL_C"/>
</dbReference>
<dbReference type="GO" id="GO:0016413">
    <property type="term" value="F:O-acetyltransferase activity"/>
    <property type="evidence" value="ECO:0007669"/>
    <property type="project" value="InterPro"/>
</dbReference>
<proteinExistence type="inferred from homology"/>
<keyword evidence="5" id="KW-1185">Reference proteome</keyword>
<keyword evidence="2" id="KW-0812">Transmembrane</keyword>
<evidence type="ECO:0000313" key="4">
    <source>
        <dbReference type="EMBL" id="OVA13082.1"/>
    </source>
</evidence>
<keyword evidence="2" id="KW-0472">Membrane</keyword>
<evidence type="ECO:0000313" key="5">
    <source>
        <dbReference type="Proteomes" id="UP000195402"/>
    </source>
</evidence>
<evidence type="ECO:0000256" key="2">
    <source>
        <dbReference type="SAM" id="Phobius"/>
    </source>
</evidence>
<evidence type="ECO:0000259" key="3">
    <source>
        <dbReference type="Pfam" id="PF13839"/>
    </source>
</evidence>
<comment type="similarity">
    <text evidence="1">Belongs to the PC-esterase family. TBL subfamily.</text>
</comment>
<dbReference type="STRING" id="56857.A0A200QRN2"/>
<organism evidence="4 5">
    <name type="scientific">Macleaya cordata</name>
    <name type="common">Five-seeded plume-poppy</name>
    <name type="synonym">Bocconia cordata</name>
    <dbReference type="NCBI Taxonomy" id="56857"/>
    <lineage>
        <taxon>Eukaryota</taxon>
        <taxon>Viridiplantae</taxon>
        <taxon>Streptophyta</taxon>
        <taxon>Embryophyta</taxon>
        <taxon>Tracheophyta</taxon>
        <taxon>Spermatophyta</taxon>
        <taxon>Magnoliopsida</taxon>
        <taxon>Ranunculales</taxon>
        <taxon>Papaveraceae</taxon>
        <taxon>Papaveroideae</taxon>
        <taxon>Macleaya</taxon>
    </lineage>
</organism>
<protein>
    <submittedName>
        <fullName evidence="4">PC-Esterase</fullName>
    </submittedName>
</protein>
<evidence type="ECO:0000256" key="1">
    <source>
        <dbReference type="ARBA" id="ARBA00007727"/>
    </source>
</evidence>
<gene>
    <name evidence="4" type="ORF">BVC80_8941g38</name>
</gene>
<feature type="domain" description="Trichome birefringence-like C-terminal" evidence="3">
    <location>
        <begin position="149"/>
        <end position="345"/>
    </location>
</feature>
<dbReference type="PANTHER" id="PTHR32285">
    <property type="entry name" value="PROTEIN TRICHOME BIREFRINGENCE-LIKE 9-RELATED"/>
    <property type="match status" value="1"/>
</dbReference>
<comment type="caution">
    <text evidence="4">The sequence shown here is derived from an EMBL/GenBank/DDBJ whole genome shotgun (WGS) entry which is preliminary data.</text>
</comment>
<dbReference type="InterPro" id="IPR029962">
    <property type="entry name" value="TBL"/>
</dbReference>
<dbReference type="OMA" id="THNSHEV"/>
<sequence length="358" mass="40416">MVDAEKQLYNGDGGGTLMSDLKSLSSVFKTRRTMVFAYVFMFTFVAFTAFIAFNPSANFSSPWFNNIFSSSSTSDSTASRSQLPSFFSYFFPNSSQPTLQTNPNITRSFNTTSSGNLTVLNSPSSEPKLNQTVIVSPPPPLPSPSSVEKNRVSNSTDYNCSIEFFRSPFLVQEWEMPDTNGTKKETLRLDLVERSSSKYKDADIIVFNTGHWWTHEKTSKGKDYYQVGNHVFGSLNVVEAFHKALMTWAKWVDVNINPTKTLVLFRGYSASHFSGGQWNSGGACDHETEPIKNETYLSAYPPKMRVLESVLGGMNTPVTYLNITRMTDYRKDAHPSVYRKQNLSEEERRSPLRFLDHV</sequence>
<feature type="transmembrane region" description="Helical" evidence="2">
    <location>
        <begin position="35"/>
        <end position="53"/>
    </location>
</feature>
<reference evidence="4 5" key="1">
    <citation type="journal article" date="2017" name="Mol. Plant">
        <title>The Genome of Medicinal Plant Macleaya cordata Provides New Insights into Benzylisoquinoline Alkaloids Metabolism.</title>
        <authorList>
            <person name="Liu X."/>
            <person name="Liu Y."/>
            <person name="Huang P."/>
            <person name="Ma Y."/>
            <person name="Qing Z."/>
            <person name="Tang Q."/>
            <person name="Cao H."/>
            <person name="Cheng P."/>
            <person name="Zheng Y."/>
            <person name="Yuan Z."/>
            <person name="Zhou Y."/>
            <person name="Liu J."/>
            <person name="Tang Z."/>
            <person name="Zhuo Y."/>
            <person name="Zhang Y."/>
            <person name="Yu L."/>
            <person name="Huang J."/>
            <person name="Yang P."/>
            <person name="Peng Q."/>
            <person name="Zhang J."/>
            <person name="Jiang W."/>
            <person name="Zhang Z."/>
            <person name="Lin K."/>
            <person name="Ro D.K."/>
            <person name="Chen X."/>
            <person name="Xiong X."/>
            <person name="Shang Y."/>
            <person name="Huang S."/>
            <person name="Zeng J."/>
        </authorList>
    </citation>
    <scope>NUCLEOTIDE SEQUENCE [LARGE SCALE GENOMIC DNA]</scope>
    <source>
        <strain evidence="5">cv. BLH2017</strain>
        <tissue evidence="4">Root</tissue>
    </source>
</reference>
<keyword evidence="2" id="KW-1133">Transmembrane helix</keyword>
<dbReference type="Pfam" id="PF13839">
    <property type="entry name" value="PC-Esterase"/>
    <property type="match status" value="1"/>
</dbReference>
<dbReference type="OrthoDB" id="630188at2759"/>
<dbReference type="Proteomes" id="UP000195402">
    <property type="component" value="Unassembled WGS sequence"/>
</dbReference>